<organism evidence="3 4">
    <name type="scientific">Caenibius tardaugens NBRC 16725</name>
    <dbReference type="NCBI Taxonomy" id="1219035"/>
    <lineage>
        <taxon>Bacteria</taxon>
        <taxon>Pseudomonadati</taxon>
        <taxon>Pseudomonadota</taxon>
        <taxon>Alphaproteobacteria</taxon>
        <taxon>Sphingomonadales</taxon>
        <taxon>Erythrobacteraceae</taxon>
        <taxon>Caenibius</taxon>
    </lineage>
</organism>
<feature type="compositionally biased region" description="Polar residues" evidence="1">
    <location>
        <begin position="44"/>
        <end position="57"/>
    </location>
</feature>
<comment type="caution">
    <text evidence="3">The sequence shown here is derived from an EMBL/GenBank/DDBJ whole genome shotgun (WGS) entry which is preliminary data.</text>
</comment>
<dbReference type="AlphaFoldDB" id="U3A5N6"/>
<dbReference type="RefSeq" id="WP_021690881.1">
    <property type="nucleotide sequence ID" value="NZ_BASZ01000007.1"/>
</dbReference>
<evidence type="ECO:0000313" key="3">
    <source>
        <dbReference type="EMBL" id="GAD50063.1"/>
    </source>
</evidence>
<sequence>MKRTLTIAALSLLAVACSSEPADEGREAAPGASAQGPAAPTQGNADTTNPAAGRTSQYTKLDSCKVVELNADEAYSVSECPGVGGYGLRVNESDLRETVAIVAPDGSRQDVDFSPAARSGGFSSIGDTIEWRGLRSGNTVEPDTVILRYALVEDPEKPEKPTRYLLTIALDGKAPCIMAITAPGAGQNEKARAATDTGPRTCLPAPN</sequence>
<evidence type="ECO:0000313" key="4">
    <source>
        <dbReference type="Proteomes" id="UP000016568"/>
    </source>
</evidence>
<dbReference type="eggNOG" id="ENOG503321S">
    <property type="taxonomic scope" value="Bacteria"/>
</dbReference>
<evidence type="ECO:0000256" key="2">
    <source>
        <dbReference type="SAM" id="SignalP"/>
    </source>
</evidence>
<gene>
    <name evidence="3" type="ORF">NT2_07_00630</name>
</gene>
<dbReference type="OrthoDB" id="7428060at2"/>
<dbReference type="EMBL" id="BASZ01000007">
    <property type="protein sequence ID" value="GAD50063.1"/>
    <property type="molecule type" value="Genomic_DNA"/>
</dbReference>
<feature type="region of interest" description="Disordered" evidence="1">
    <location>
        <begin position="186"/>
        <end position="207"/>
    </location>
</feature>
<dbReference type="KEGG" id="ntd:EGO55_06455"/>
<reference evidence="3 4" key="1">
    <citation type="submission" date="2013-09" db="EMBL/GenBank/DDBJ databases">
        <title>Whole genome shotgun sequence of Novosphingobium tardaugens NBRC 16725.</title>
        <authorList>
            <person name="Isaki S."/>
            <person name="Hosoyama A."/>
            <person name="Tsuchikane K."/>
            <person name="Katsumata H."/>
            <person name="Ando Y."/>
            <person name="Yamazaki S."/>
            <person name="Fujita N."/>
        </authorList>
    </citation>
    <scope>NUCLEOTIDE SEQUENCE [LARGE SCALE GENOMIC DNA]</scope>
    <source>
        <strain evidence="3 4">NBRC 16725</strain>
    </source>
</reference>
<protein>
    <recommendedName>
        <fullName evidence="5">DUF3558 domain-containing protein</fullName>
    </recommendedName>
</protein>
<keyword evidence="4" id="KW-1185">Reference proteome</keyword>
<dbReference type="Proteomes" id="UP000016568">
    <property type="component" value="Unassembled WGS sequence"/>
</dbReference>
<keyword evidence="2" id="KW-0732">Signal</keyword>
<name>U3A5N6_9SPHN</name>
<accession>U3A5N6</accession>
<feature type="chain" id="PRO_5030177889" description="DUF3558 domain-containing protein" evidence="2">
    <location>
        <begin position="23"/>
        <end position="207"/>
    </location>
</feature>
<evidence type="ECO:0008006" key="5">
    <source>
        <dbReference type="Google" id="ProtNLM"/>
    </source>
</evidence>
<dbReference type="PROSITE" id="PS51257">
    <property type="entry name" value="PROKAR_LIPOPROTEIN"/>
    <property type="match status" value="1"/>
</dbReference>
<evidence type="ECO:0000256" key="1">
    <source>
        <dbReference type="SAM" id="MobiDB-lite"/>
    </source>
</evidence>
<feature type="compositionally biased region" description="Low complexity" evidence="1">
    <location>
        <begin position="28"/>
        <end position="43"/>
    </location>
</feature>
<feature type="signal peptide" evidence="2">
    <location>
        <begin position="1"/>
        <end position="22"/>
    </location>
</feature>
<proteinExistence type="predicted"/>
<feature type="region of interest" description="Disordered" evidence="1">
    <location>
        <begin position="20"/>
        <end position="57"/>
    </location>
</feature>